<evidence type="ECO:0000313" key="1">
    <source>
        <dbReference type="EMBL" id="BCX46350.1"/>
    </source>
</evidence>
<gene>
    <name evidence="1" type="ORF">HAHE_02580</name>
</gene>
<accession>A0ABM7R9W1</accession>
<organism evidence="1 2">
    <name type="scientific">Haloferula helveola</name>
    <dbReference type="NCBI Taxonomy" id="490095"/>
    <lineage>
        <taxon>Bacteria</taxon>
        <taxon>Pseudomonadati</taxon>
        <taxon>Verrucomicrobiota</taxon>
        <taxon>Verrucomicrobiia</taxon>
        <taxon>Verrucomicrobiales</taxon>
        <taxon>Verrucomicrobiaceae</taxon>
        <taxon>Haloferula</taxon>
    </lineage>
</organism>
<protein>
    <submittedName>
        <fullName evidence="1">Uncharacterized protein</fullName>
    </submittedName>
</protein>
<reference evidence="1 2" key="1">
    <citation type="submission" date="2021-06" db="EMBL/GenBank/DDBJ databases">
        <title>Complete genome of Haloferula helveola possessing various polysaccharide degrading enzymes.</title>
        <authorList>
            <person name="Takami H."/>
            <person name="Huang C."/>
            <person name="Hamasaki K."/>
        </authorList>
    </citation>
    <scope>NUCLEOTIDE SEQUENCE [LARGE SCALE GENOMIC DNA]</scope>
    <source>
        <strain evidence="1 2">CN-1</strain>
    </source>
</reference>
<dbReference type="Proteomes" id="UP001374893">
    <property type="component" value="Chromosome"/>
</dbReference>
<dbReference type="EMBL" id="AP024702">
    <property type="protein sequence ID" value="BCX46350.1"/>
    <property type="molecule type" value="Genomic_DNA"/>
</dbReference>
<keyword evidence="2" id="KW-1185">Reference proteome</keyword>
<evidence type="ECO:0000313" key="2">
    <source>
        <dbReference type="Proteomes" id="UP001374893"/>
    </source>
</evidence>
<proteinExistence type="predicted"/>
<sequence>MLIAVVAGIGLVSCGGDTMHNGRLPFSLLEGPPRAEAKRKVSLRGAPEGMERVAEHPGGAVTAERKGRIRYGDVVAFYMTHDESLSALSKGTIQKVPYELFRYGHVALVVPDPAGTGEPKLLQVAMKQAVNADEGLGYLDGKRWHAYRPPSGSVNVNRLGEFTRTVVERADDPKEAYDYGGVLGWKNRPWQPESVADVGESYSCATLVVAGLHYAGYELDAVHRGGRLDVVTPRQVIESRGWARADSSETLGKALGWR</sequence>
<name>A0ABM7R9W1_9BACT</name>